<dbReference type="AlphaFoldDB" id="A0AAW1UGY6"/>
<sequence>MFRDILKKMETLEERYHSYNSEVVDAMRRVMEELKRENKNIKKDQKKMKTTIEEMQNEINDFKKYYYSYCYGIFSACLKESITTRIHKGGSKLEVSNYGPIALLSVFSKLLEYLVWNKLRNFLDRNSYFLRVSGEQRHRACFTAAQKFTKP</sequence>
<dbReference type="GO" id="GO:0006281">
    <property type="term" value="P:DNA repair"/>
    <property type="evidence" value="ECO:0007669"/>
    <property type="project" value="InterPro"/>
</dbReference>
<evidence type="ECO:0000313" key="2">
    <source>
        <dbReference type="EMBL" id="KAK9880453.1"/>
    </source>
</evidence>
<accession>A0AAW1UGY6</accession>
<dbReference type="EMBL" id="JARQZJ010000065">
    <property type="protein sequence ID" value="KAK9880453.1"/>
    <property type="molecule type" value="Genomic_DNA"/>
</dbReference>
<dbReference type="Proteomes" id="UP001431783">
    <property type="component" value="Unassembled WGS sequence"/>
</dbReference>
<reference evidence="2 3" key="1">
    <citation type="submission" date="2023-03" db="EMBL/GenBank/DDBJ databases">
        <title>Genome insight into feeding habits of ladybird beetles.</title>
        <authorList>
            <person name="Li H.-S."/>
            <person name="Huang Y.-H."/>
            <person name="Pang H."/>
        </authorList>
    </citation>
    <scope>NUCLEOTIDE SEQUENCE [LARGE SCALE GENOMIC DNA]</scope>
    <source>
        <strain evidence="2">SYSU_2023b</strain>
        <tissue evidence="2">Whole body</tissue>
    </source>
</reference>
<keyword evidence="1" id="KW-0175">Coiled coil</keyword>
<protein>
    <submittedName>
        <fullName evidence="2">Uncharacterized protein</fullName>
    </submittedName>
</protein>
<dbReference type="GO" id="GO:0003824">
    <property type="term" value="F:catalytic activity"/>
    <property type="evidence" value="ECO:0007669"/>
    <property type="project" value="InterPro"/>
</dbReference>
<keyword evidence="3" id="KW-1185">Reference proteome</keyword>
<dbReference type="InterPro" id="IPR011257">
    <property type="entry name" value="DNA_glycosylase"/>
</dbReference>
<evidence type="ECO:0000313" key="3">
    <source>
        <dbReference type="Proteomes" id="UP001431783"/>
    </source>
</evidence>
<evidence type="ECO:0000256" key="1">
    <source>
        <dbReference type="SAM" id="Coils"/>
    </source>
</evidence>
<name>A0AAW1UGY6_9CUCU</name>
<comment type="caution">
    <text evidence="2">The sequence shown here is derived from an EMBL/GenBank/DDBJ whole genome shotgun (WGS) entry which is preliminary data.</text>
</comment>
<feature type="coiled-coil region" evidence="1">
    <location>
        <begin position="2"/>
        <end position="58"/>
    </location>
</feature>
<gene>
    <name evidence="2" type="ORF">WA026_011699</name>
</gene>
<organism evidence="2 3">
    <name type="scientific">Henosepilachna vigintioctopunctata</name>
    <dbReference type="NCBI Taxonomy" id="420089"/>
    <lineage>
        <taxon>Eukaryota</taxon>
        <taxon>Metazoa</taxon>
        <taxon>Ecdysozoa</taxon>
        <taxon>Arthropoda</taxon>
        <taxon>Hexapoda</taxon>
        <taxon>Insecta</taxon>
        <taxon>Pterygota</taxon>
        <taxon>Neoptera</taxon>
        <taxon>Endopterygota</taxon>
        <taxon>Coleoptera</taxon>
        <taxon>Polyphaga</taxon>
        <taxon>Cucujiformia</taxon>
        <taxon>Coccinelloidea</taxon>
        <taxon>Coccinellidae</taxon>
        <taxon>Epilachninae</taxon>
        <taxon>Epilachnini</taxon>
        <taxon>Henosepilachna</taxon>
    </lineage>
</organism>
<proteinExistence type="predicted"/>
<dbReference type="SUPFAM" id="SSF48150">
    <property type="entry name" value="DNA-glycosylase"/>
    <property type="match status" value="1"/>
</dbReference>